<dbReference type="EMBL" id="JAUDZG010000005">
    <property type="protein sequence ID" value="KAK3304095.1"/>
    <property type="molecule type" value="Genomic_DNA"/>
</dbReference>
<evidence type="ECO:0000313" key="2">
    <source>
        <dbReference type="EMBL" id="KAK3304095.1"/>
    </source>
</evidence>
<feature type="region of interest" description="Disordered" evidence="1">
    <location>
        <begin position="31"/>
        <end position="54"/>
    </location>
</feature>
<name>A0AAJ0GQK6_9PEZI</name>
<evidence type="ECO:0000256" key="1">
    <source>
        <dbReference type="SAM" id="MobiDB-lite"/>
    </source>
</evidence>
<gene>
    <name evidence="2" type="ORF">B0T15DRAFT_229968</name>
</gene>
<organism evidence="2 3">
    <name type="scientific">Chaetomium strumarium</name>
    <dbReference type="NCBI Taxonomy" id="1170767"/>
    <lineage>
        <taxon>Eukaryota</taxon>
        <taxon>Fungi</taxon>
        <taxon>Dikarya</taxon>
        <taxon>Ascomycota</taxon>
        <taxon>Pezizomycotina</taxon>
        <taxon>Sordariomycetes</taxon>
        <taxon>Sordariomycetidae</taxon>
        <taxon>Sordariales</taxon>
        <taxon>Chaetomiaceae</taxon>
        <taxon>Chaetomium</taxon>
    </lineage>
</organism>
<keyword evidence="3" id="KW-1185">Reference proteome</keyword>
<protein>
    <submittedName>
        <fullName evidence="2">Uncharacterized protein</fullName>
    </submittedName>
</protein>
<sequence>MKMTSSFPPISLLPPTVLTAPAVRHFHSVLDEPASGSGSTLGHHKQTAPPLGNSSMGLELSGPLRGQSLPSLFLVHPRALSTAWYHRLPLPPVLLLKEKHSPPMESAQAPLHAYSGLAPTVDRLGSVTRGGFPNARAARRSMKIRFEPRKPSRVARTARWCVQLRGHNVH</sequence>
<dbReference type="Proteomes" id="UP001273166">
    <property type="component" value="Unassembled WGS sequence"/>
</dbReference>
<reference evidence="2" key="1">
    <citation type="journal article" date="2023" name="Mol. Phylogenet. Evol.">
        <title>Genome-scale phylogeny and comparative genomics of the fungal order Sordariales.</title>
        <authorList>
            <person name="Hensen N."/>
            <person name="Bonometti L."/>
            <person name="Westerberg I."/>
            <person name="Brannstrom I.O."/>
            <person name="Guillou S."/>
            <person name="Cros-Aarteil S."/>
            <person name="Calhoun S."/>
            <person name="Haridas S."/>
            <person name="Kuo A."/>
            <person name="Mondo S."/>
            <person name="Pangilinan J."/>
            <person name="Riley R."/>
            <person name="LaButti K."/>
            <person name="Andreopoulos B."/>
            <person name="Lipzen A."/>
            <person name="Chen C."/>
            <person name="Yan M."/>
            <person name="Daum C."/>
            <person name="Ng V."/>
            <person name="Clum A."/>
            <person name="Steindorff A."/>
            <person name="Ohm R.A."/>
            <person name="Martin F."/>
            <person name="Silar P."/>
            <person name="Natvig D.O."/>
            <person name="Lalanne C."/>
            <person name="Gautier V."/>
            <person name="Ament-Velasquez S.L."/>
            <person name="Kruys A."/>
            <person name="Hutchinson M.I."/>
            <person name="Powell A.J."/>
            <person name="Barry K."/>
            <person name="Miller A.N."/>
            <person name="Grigoriev I.V."/>
            <person name="Debuchy R."/>
            <person name="Gladieux P."/>
            <person name="Hiltunen Thoren M."/>
            <person name="Johannesson H."/>
        </authorList>
    </citation>
    <scope>NUCLEOTIDE SEQUENCE</scope>
    <source>
        <strain evidence="2">CBS 333.67</strain>
    </source>
</reference>
<dbReference type="RefSeq" id="XP_062719875.1">
    <property type="nucleotide sequence ID" value="XM_062862933.1"/>
</dbReference>
<evidence type="ECO:0000313" key="3">
    <source>
        <dbReference type="Proteomes" id="UP001273166"/>
    </source>
</evidence>
<accession>A0AAJ0GQK6</accession>
<dbReference type="GeneID" id="87881762"/>
<reference evidence="2" key="2">
    <citation type="submission" date="2023-06" db="EMBL/GenBank/DDBJ databases">
        <authorList>
            <consortium name="Lawrence Berkeley National Laboratory"/>
            <person name="Mondo S.J."/>
            <person name="Hensen N."/>
            <person name="Bonometti L."/>
            <person name="Westerberg I."/>
            <person name="Brannstrom I.O."/>
            <person name="Guillou S."/>
            <person name="Cros-Aarteil S."/>
            <person name="Calhoun S."/>
            <person name="Haridas S."/>
            <person name="Kuo A."/>
            <person name="Pangilinan J."/>
            <person name="Riley R."/>
            <person name="Labutti K."/>
            <person name="Andreopoulos B."/>
            <person name="Lipzen A."/>
            <person name="Chen C."/>
            <person name="Yanf M."/>
            <person name="Daum C."/>
            <person name="Ng V."/>
            <person name="Clum A."/>
            <person name="Steindorff A."/>
            <person name="Ohm R."/>
            <person name="Martin F."/>
            <person name="Silar P."/>
            <person name="Natvig D."/>
            <person name="Lalanne C."/>
            <person name="Gautier V."/>
            <person name="Ament-Velasquez S.L."/>
            <person name="Kruys A."/>
            <person name="Hutchinson M.I."/>
            <person name="Powell A.J."/>
            <person name="Barry K."/>
            <person name="Miller A.N."/>
            <person name="Grigoriev I.V."/>
            <person name="Debuchy R."/>
            <person name="Gladieux P."/>
            <person name="Thoren M.H."/>
            <person name="Johannesson H."/>
        </authorList>
    </citation>
    <scope>NUCLEOTIDE SEQUENCE</scope>
    <source>
        <strain evidence="2">CBS 333.67</strain>
    </source>
</reference>
<proteinExistence type="predicted"/>
<dbReference type="AlphaFoldDB" id="A0AAJ0GQK6"/>
<comment type="caution">
    <text evidence="2">The sequence shown here is derived from an EMBL/GenBank/DDBJ whole genome shotgun (WGS) entry which is preliminary data.</text>
</comment>